<keyword evidence="2" id="KW-0645">Protease</keyword>
<organism evidence="11 12">
    <name type="scientific">Albula goreensis</name>
    <dbReference type="NCBI Taxonomy" id="1534307"/>
    <lineage>
        <taxon>Eukaryota</taxon>
        <taxon>Metazoa</taxon>
        <taxon>Chordata</taxon>
        <taxon>Craniata</taxon>
        <taxon>Vertebrata</taxon>
        <taxon>Euteleostomi</taxon>
        <taxon>Actinopterygii</taxon>
        <taxon>Neopterygii</taxon>
        <taxon>Teleostei</taxon>
        <taxon>Albuliformes</taxon>
        <taxon>Albulidae</taxon>
        <taxon>Albula</taxon>
    </lineage>
</organism>
<dbReference type="GO" id="GO:0030198">
    <property type="term" value="P:extracellular matrix organization"/>
    <property type="evidence" value="ECO:0007669"/>
    <property type="project" value="TreeGrafter"/>
</dbReference>
<feature type="active site" evidence="8">
    <location>
        <position position="126"/>
    </location>
</feature>
<evidence type="ECO:0000256" key="8">
    <source>
        <dbReference type="PIRSR" id="PIRSR621190-1"/>
    </source>
</evidence>
<comment type="cofactor">
    <cofactor evidence="9">
        <name>Ca(2+)</name>
        <dbReference type="ChEBI" id="CHEBI:29108"/>
    </cofactor>
    <text evidence="9">Can bind about 5 Ca(2+) ions per subunit.</text>
</comment>
<keyword evidence="4" id="KW-0732">Signal</keyword>
<dbReference type="Pfam" id="PF00413">
    <property type="entry name" value="Peptidase_M10"/>
    <property type="match status" value="1"/>
</dbReference>
<accession>A0A8T3CY98</accession>
<proteinExistence type="inferred from homology"/>
<dbReference type="GO" id="GO:0031012">
    <property type="term" value="C:extracellular matrix"/>
    <property type="evidence" value="ECO:0007669"/>
    <property type="project" value="InterPro"/>
</dbReference>
<dbReference type="GO" id="GO:0030574">
    <property type="term" value="P:collagen catabolic process"/>
    <property type="evidence" value="ECO:0007669"/>
    <property type="project" value="TreeGrafter"/>
</dbReference>
<evidence type="ECO:0000313" key="12">
    <source>
        <dbReference type="Proteomes" id="UP000829720"/>
    </source>
</evidence>
<evidence type="ECO:0000256" key="7">
    <source>
        <dbReference type="ARBA" id="ARBA00023049"/>
    </source>
</evidence>
<dbReference type="PANTHER" id="PTHR10201:SF291">
    <property type="entry name" value="MATRIX METALLOPROTEINASE 1, ISOFORM C-RELATED"/>
    <property type="match status" value="1"/>
</dbReference>
<keyword evidence="5" id="KW-0378">Hydrolase</keyword>
<feature type="binding site" evidence="9">
    <location>
        <position position="99"/>
    </location>
    <ligand>
        <name>Zn(2+)</name>
        <dbReference type="ChEBI" id="CHEBI:29105"/>
        <label>1</label>
    </ligand>
</feature>
<keyword evidence="6 9" id="KW-0862">Zinc</keyword>
<evidence type="ECO:0000256" key="5">
    <source>
        <dbReference type="ARBA" id="ARBA00022801"/>
    </source>
</evidence>
<evidence type="ECO:0000256" key="3">
    <source>
        <dbReference type="ARBA" id="ARBA00022723"/>
    </source>
</evidence>
<evidence type="ECO:0000256" key="1">
    <source>
        <dbReference type="ARBA" id="ARBA00010370"/>
    </source>
</evidence>
<dbReference type="EMBL" id="JAERUA010000018">
    <property type="protein sequence ID" value="KAI1887368.1"/>
    <property type="molecule type" value="Genomic_DNA"/>
</dbReference>
<dbReference type="InterPro" id="IPR024079">
    <property type="entry name" value="MetalloPept_cat_dom_sf"/>
</dbReference>
<feature type="binding site" evidence="9">
    <location>
        <position position="143"/>
    </location>
    <ligand>
        <name>Zn(2+)</name>
        <dbReference type="ChEBI" id="CHEBI:29105"/>
        <label>2</label>
        <note>catalytic</note>
    </ligand>
</feature>
<gene>
    <name evidence="11" type="ORF">AGOR_G00189580</name>
</gene>
<comment type="caution">
    <text evidence="11">The sequence shown here is derived from an EMBL/GenBank/DDBJ whole genome shotgun (WGS) entry which is preliminary data.</text>
</comment>
<comment type="cofactor">
    <cofactor evidence="9">
        <name>Zn(2+)</name>
        <dbReference type="ChEBI" id="CHEBI:29105"/>
    </cofactor>
    <text evidence="9">Binds 2 Zn(2+) ions per subunit.</text>
</comment>
<dbReference type="InterPro" id="IPR001818">
    <property type="entry name" value="Pept_M10_metallopeptidase"/>
</dbReference>
<keyword evidence="9" id="KW-0106">Calcium</keyword>
<dbReference type="PANTHER" id="PTHR10201">
    <property type="entry name" value="MATRIX METALLOPROTEINASE"/>
    <property type="match status" value="1"/>
</dbReference>
<evidence type="ECO:0000256" key="9">
    <source>
        <dbReference type="PIRSR" id="PIRSR621190-2"/>
    </source>
</evidence>
<keyword evidence="3 9" id="KW-0479">Metal-binding</keyword>
<reference evidence="11" key="1">
    <citation type="submission" date="2021-01" db="EMBL/GenBank/DDBJ databases">
        <authorList>
            <person name="Zahm M."/>
            <person name="Roques C."/>
            <person name="Cabau C."/>
            <person name="Klopp C."/>
            <person name="Donnadieu C."/>
            <person name="Jouanno E."/>
            <person name="Lampietro C."/>
            <person name="Louis A."/>
            <person name="Herpin A."/>
            <person name="Echchiki A."/>
            <person name="Berthelot C."/>
            <person name="Parey E."/>
            <person name="Roest-Crollius H."/>
            <person name="Braasch I."/>
            <person name="Postlethwait J."/>
            <person name="Bobe J."/>
            <person name="Montfort J."/>
            <person name="Bouchez O."/>
            <person name="Begum T."/>
            <person name="Mejri S."/>
            <person name="Adams A."/>
            <person name="Chen W.-J."/>
            <person name="Guiguen Y."/>
        </authorList>
    </citation>
    <scope>NUCLEOTIDE SEQUENCE</scope>
    <source>
        <tissue evidence="11">Blood</tissue>
    </source>
</reference>
<dbReference type="AlphaFoldDB" id="A0A8T3CY98"/>
<feature type="binding site" evidence="9">
    <location>
        <position position="125"/>
    </location>
    <ligand>
        <name>Zn(2+)</name>
        <dbReference type="ChEBI" id="CHEBI:29105"/>
        <label>2</label>
        <note>catalytic</note>
    </ligand>
</feature>
<evidence type="ECO:0000256" key="6">
    <source>
        <dbReference type="ARBA" id="ARBA00022833"/>
    </source>
</evidence>
<dbReference type="GO" id="GO:0008270">
    <property type="term" value="F:zinc ion binding"/>
    <property type="evidence" value="ECO:0007669"/>
    <property type="project" value="InterPro"/>
</dbReference>
<protein>
    <recommendedName>
        <fullName evidence="10">Peptidase metallopeptidase domain-containing protein</fullName>
    </recommendedName>
</protein>
<feature type="binding site" evidence="9">
    <location>
        <position position="85"/>
    </location>
    <ligand>
        <name>Zn(2+)</name>
        <dbReference type="ChEBI" id="CHEBI:29105"/>
        <label>1</label>
    </ligand>
</feature>
<evidence type="ECO:0000256" key="2">
    <source>
        <dbReference type="ARBA" id="ARBA00022670"/>
    </source>
</evidence>
<dbReference type="SMART" id="SM00235">
    <property type="entry name" value="ZnMc"/>
    <property type="match status" value="1"/>
</dbReference>
<comment type="similarity">
    <text evidence="1">Belongs to the peptidase M10A family.</text>
</comment>
<sequence>MAADHKSGISISGKEDLKDGNTNLTYSISGKCKRIDDKEVCDIIARAFKVWADVSLLTFRPVDADANIKLSFEDGDHFTEGDPTHSNPLSESETGGLIHFDDDENWKGMKDQSKGGINLFLAAVHEIGHVLGLPDKDFQKTSMYKSYANDKTFALNKAILK</sequence>
<dbReference type="InterPro" id="IPR006026">
    <property type="entry name" value="Peptidase_Metallo"/>
</dbReference>
<dbReference type="InterPro" id="IPR021190">
    <property type="entry name" value="Pept_M10A"/>
</dbReference>
<keyword evidence="7" id="KW-0482">Metalloprotease</keyword>
<dbReference type="Gene3D" id="3.40.390.10">
    <property type="entry name" value="Collagenase (Catalytic Domain)"/>
    <property type="match status" value="1"/>
</dbReference>
<feature type="binding site" evidence="9">
    <location>
        <position position="104"/>
    </location>
    <ligand>
        <name>Ca(2+)</name>
        <dbReference type="ChEBI" id="CHEBI:29108"/>
        <label>1</label>
    </ligand>
</feature>
<dbReference type="Proteomes" id="UP000829720">
    <property type="component" value="Unassembled WGS sequence"/>
</dbReference>
<evidence type="ECO:0000256" key="4">
    <source>
        <dbReference type="ARBA" id="ARBA00022729"/>
    </source>
</evidence>
<dbReference type="SUPFAM" id="SSF55486">
    <property type="entry name" value="Metalloproteases ('zincins'), catalytic domain"/>
    <property type="match status" value="1"/>
</dbReference>
<dbReference type="GO" id="GO:0006508">
    <property type="term" value="P:proteolysis"/>
    <property type="evidence" value="ECO:0007669"/>
    <property type="project" value="UniProtKB-KW"/>
</dbReference>
<feature type="binding site" evidence="9">
    <location>
        <position position="77"/>
    </location>
    <ligand>
        <name>Zn(2+)</name>
        <dbReference type="ChEBI" id="CHEBI:29105"/>
        <label>1</label>
    </ligand>
</feature>
<dbReference type="GO" id="GO:0004222">
    <property type="term" value="F:metalloendopeptidase activity"/>
    <property type="evidence" value="ECO:0007669"/>
    <property type="project" value="InterPro"/>
</dbReference>
<name>A0A8T3CY98_9TELE</name>
<feature type="domain" description="Peptidase metallopeptidase" evidence="10">
    <location>
        <begin position="15"/>
        <end position="155"/>
    </location>
</feature>
<feature type="binding site" evidence="9">
    <location>
        <position position="104"/>
    </location>
    <ligand>
        <name>Ca(2+)</name>
        <dbReference type="ChEBI" id="CHEBI:29108"/>
        <label>3</label>
    </ligand>
</feature>
<evidence type="ECO:0000313" key="11">
    <source>
        <dbReference type="EMBL" id="KAI1887368.1"/>
    </source>
</evidence>
<feature type="binding site" evidence="9">
    <location>
        <position position="129"/>
    </location>
    <ligand>
        <name>Zn(2+)</name>
        <dbReference type="ChEBI" id="CHEBI:29105"/>
        <label>2</label>
        <note>catalytic</note>
    </ligand>
</feature>
<feature type="binding site" evidence="9">
    <location>
        <position position="95"/>
    </location>
    <ligand>
        <name>Ca(2+)</name>
        <dbReference type="ChEBI" id="CHEBI:29108"/>
        <label>2</label>
    </ligand>
</feature>
<keyword evidence="12" id="KW-1185">Reference proteome</keyword>
<feature type="binding site" evidence="9">
    <location>
        <position position="101"/>
    </location>
    <ligand>
        <name>Ca(2+)</name>
        <dbReference type="ChEBI" id="CHEBI:29108"/>
        <label>3</label>
    </ligand>
</feature>
<dbReference type="OrthoDB" id="406838at2759"/>
<dbReference type="PRINTS" id="PR00138">
    <property type="entry name" value="MATRIXIN"/>
</dbReference>
<feature type="binding site" evidence="9">
    <location>
        <position position="102"/>
    </location>
    <ligand>
        <name>Ca(2+)</name>
        <dbReference type="ChEBI" id="CHEBI:29108"/>
        <label>1</label>
    </ligand>
</feature>
<evidence type="ECO:0000259" key="10">
    <source>
        <dbReference type="SMART" id="SM00235"/>
    </source>
</evidence>